<dbReference type="InterPro" id="IPR011006">
    <property type="entry name" value="CheY-like_superfamily"/>
</dbReference>
<dbReference type="PROSITE" id="PS50110">
    <property type="entry name" value="RESPONSE_REGULATORY"/>
    <property type="match status" value="1"/>
</dbReference>
<feature type="domain" description="Response regulatory" evidence="4">
    <location>
        <begin position="8"/>
        <end position="125"/>
    </location>
</feature>
<evidence type="ECO:0000256" key="1">
    <source>
        <dbReference type="ARBA" id="ARBA00022553"/>
    </source>
</evidence>
<dbReference type="Pfam" id="PF13432">
    <property type="entry name" value="TPR_16"/>
    <property type="match status" value="1"/>
</dbReference>
<keyword evidence="6" id="KW-1185">Reference proteome</keyword>
<dbReference type="InterPro" id="IPR001789">
    <property type="entry name" value="Sig_transdc_resp-reg_receiver"/>
</dbReference>
<dbReference type="SMART" id="SM00448">
    <property type="entry name" value="REC"/>
    <property type="match status" value="1"/>
</dbReference>
<dbReference type="OrthoDB" id="7298659at2"/>
<dbReference type="SUPFAM" id="SSF48452">
    <property type="entry name" value="TPR-like"/>
    <property type="match status" value="1"/>
</dbReference>
<feature type="modified residue" description="4-aspartylphosphate" evidence="2">
    <location>
        <position position="58"/>
    </location>
</feature>
<accession>A0A2Z6AZR3</accession>
<dbReference type="KEGG" id="dfl:DFE_1949"/>
<reference evidence="5 6" key="1">
    <citation type="journal article" date="2018" name="Sci. Adv.">
        <title>Multi-heme cytochromes provide a pathway for survival in energy-limited environments.</title>
        <authorList>
            <person name="Deng X."/>
            <person name="Dohmae N."/>
            <person name="Nealson K.H."/>
            <person name="Hashimoto K."/>
            <person name="Okamoto A."/>
        </authorList>
    </citation>
    <scope>NUCLEOTIDE SEQUENCE [LARGE SCALE GENOMIC DNA]</scope>
    <source>
        <strain evidence="5 6">IS5</strain>
    </source>
</reference>
<protein>
    <submittedName>
        <fullName evidence="5">PilZ domain-containing protein</fullName>
    </submittedName>
</protein>
<dbReference type="EMBL" id="AP017378">
    <property type="protein sequence ID" value="BBD08675.1"/>
    <property type="molecule type" value="Genomic_DNA"/>
</dbReference>
<dbReference type="PANTHER" id="PTHR44591">
    <property type="entry name" value="STRESS RESPONSE REGULATOR PROTEIN 1"/>
    <property type="match status" value="1"/>
</dbReference>
<feature type="region of interest" description="Disordered" evidence="3">
    <location>
        <begin position="337"/>
        <end position="356"/>
    </location>
</feature>
<proteinExistence type="predicted"/>
<dbReference type="PANTHER" id="PTHR44591:SF3">
    <property type="entry name" value="RESPONSE REGULATORY DOMAIN-CONTAINING PROTEIN"/>
    <property type="match status" value="1"/>
</dbReference>
<gene>
    <name evidence="5" type="ORF">DFE_1949</name>
</gene>
<evidence type="ECO:0000259" key="4">
    <source>
        <dbReference type="PROSITE" id="PS50110"/>
    </source>
</evidence>
<evidence type="ECO:0000313" key="6">
    <source>
        <dbReference type="Proteomes" id="UP000269883"/>
    </source>
</evidence>
<dbReference type="Pfam" id="PF14559">
    <property type="entry name" value="TPR_19"/>
    <property type="match status" value="1"/>
</dbReference>
<dbReference type="SUPFAM" id="SSF52172">
    <property type="entry name" value="CheY-like"/>
    <property type="match status" value="1"/>
</dbReference>
<keyword evidence="1 2" id="KW-0597">Phosphoprotein</keyword>
<name>A0A2Z6AZR3_9BACT</name>
<dbReference type="InterPro" id="IPR011990">
    <property type="entry name" value="TPR-like_helical_dom_sf"/>
</dbReference>
<dbReference type="InterPro" id="IPR050595">
    <property type="entry name" value="Bact_response_regulator"/>
</dbReference>
<evidence type="ECO:0000256" key="2">
    <source>
        <dbReference type="PROSITE-ProRule" id="PRU00169"/>
    </source>
</evidence>
<dbReference type="Proteomes" id="UP000269883">
    <property type="component" value="Chromosome"/>
</dbReference>
<dbReference type="Gene3D" id="3.40.50.2300">
    <property type="match status" value="1"/>
</dbReference>
<organism evidence="5 6">
    <name type="scientific">Desulfovibrio ferrophilus</name>
    <dbReference type="NCBI Taxonomy" id="241368"/>
    <lineage>
        <taxon>Bacteria</taxon>
        <taxon>Pseudomonadati</taxon>
        <taxon>Thermodesulfobacteriota</taxon>
        <taxon>Desulfovibrionia</taxon>
        <taxon>Desulfovibrionales</taxon>
        <taxon>Desulfovibrionaceae</taxon>
        <taxon>Desulfovibrio</taxon>
    </lineage>
</organism>
<dbReference type="AlphaFoldDB" id="A0A2Z6AZR3"/>
<evidence type="ECO:0000256" key="3">
    <source>
        <dbReference type="SAM" id="MobiDB-lite"/>
    </source>
</evidence>
<sequence length="456" mass="50769">MSLKGNIGILVGEPMPQVQQIIGKILADNGYEKVRFAEDHSGVIDILRQRETDVTMLDFKMATENTFALLDDILLDRHLYRHPILLLGNKAPIGLIDDAMRLGARDYLNKPFTPYLLMVRLEKILFGAPPKVIKRTAKAGTESAHLGEEVEALPAPHIASQQALAKKLFLDGHKLLKQNYPEKALKKLAAAARVNTLFPEAYKALAEVFRSQGDLARSAQFLSKAAETHAWLGQNDKAKEAFTLSCKVDPACPNPFKTVADHMTGHMIQREVARAYEQALKLTPKDPSVRVALSRSYMESGDKDKAAETLAPIAGKGEIPEDMQHVIMQVRRNDTNGAGRRRQRFSMDGIGPYSGEERRRAKRIPLAEYSARLPHRDDSFQVFDVCALGISFKHGGESFEIGQKLSFDLLTLDGPRAKKVKAVVRRLTPLVVGCELVGLNNKQRDAFTKFLPKQED</sequence>
<dbReference type="GO" id="GO:0000160">
    <property type="term" value="P:phosphorelay signal transduction system"/>
    <property type="evidence" value="ECO:0007669"/>
    <property type="project" value="InterPro"/>
</dbReference>
<dbReference type="Gene3D" id="1.25.40.10">
    <property type="entry name" value="Tetratricopeptide repeat domain"/>
    <property type="match status" value="1"/>
</dbReference>
<evidence type="ECO:0000313" key="5">
    <source>
        <dbReference type="EMBL" id="BBD08675.1"/>
    </source>
</evidence>
<dbReference type="Pfam" id="PF00072">
    <property type="entry name" value="Response_reg"/>
    <property type="match status" value="1"/>
</dbReference>